<accession>A0AA95MRM7</accession>
<dbReference type="SUPFAM" id="SSF47413">
    <property type="entry name" value="lambda repressor-like DNA-binding domains"/>
    <property type="match status" value="1"/>
</dbReference>
<dbReference type="AlphaFoldDB" id="A0AA95MRM7"/>
<organism evidence="3 4">
    <name type="scientific">Neobacillus novalis</name>
    <dbReference type="NCBI Taxonomy" id="220687"/>
    <lineage>
        <taxon>Bacteria</taxon>
        <taxon>Bacillati</taxon>
        <taxon>Bacillota</taxon>
        <taxon>Bacilli</taxon>
        <taxon>Bacillales</taxon>
        <taxon>Bacillaceae</taxon>
        <taxon>Neobacillus</taxon>
    </lineage>
</organism>
<dbReference type="PROSITE" id="PS50943">
    <property type="entry name" value="HTH_CROC1"/>
    <property type="match status" value="1"/>
</dbReference>
<dbReference type="PANTHER" id="PTHR46797:SF1">
    <property type="entry name" value="METHYLPHOSPHONATE SYNTHASE"/>
    <property type="match status" value="1"/>
</dbReference>
<dbReference type="PANTHER" id="PTHR46797">
    <property type="entry name" value="HTH-TYPE TRANSCRIPTIONAL REGULATOR"/>
    <property type="match status" value="1"/>
</dbReference>
<feature type="domain" description="HTH cro/C1-type" evidence="2">
    <location>
        <begin position="11"/>
        <end position="65"/>
    </location>
</feature>
<keyword evidence="4" id="KW-1185">Reference proteome</keyword>
<evidence type="ECO:0000313" key="3">
    <source>
        <dbReference type="EMBL" id="WHY86046.1"/>
    </source>
</evidence>
<dbReference type="GO" id="GO:0003677">
    <property type="term" value="F:DNA binding"/>
    <property type="evidence" value="ECO:0007669"/>
    <property type="project" value="UniProtKB-KW"/>
</dbReference>
<keyword evidence="1" id="KW-0238">DNA-binding</keyword>
<reference evidence="3" key="1">
    <citation type="submission" date="2023-05" db="EMBL/GenBank/DDBJ databases">
        <title>Comparative genomics of Bacillaceae isolates and their secondary metabolite potential.</title>
        <authorList>
            <person name="Song L."/>
            <person name="Nielsen L.J."/>
            <person name="Mohite O."/>
            <person name="Xu X."/>
            <person name="Weber T."/>
            <person name="Kovacs A.T."/>
        </authorList>
    </citation>
    <scope>NUCLEOTIDE SEQUENCE</scope>
    <source>
        <strain evidence="3">XLM17</strain>
    </source>
</reference>
<evidence type="ECO:0000313" key="4">
    <source>
        <dbReference type="Proteomes" id="UP001178288"/>
    </source>
</evidence>
<sequence>MQPRIFIGKVIKKNREIHKITQANLAERCSLSLVSISKFERNITEPSFATIIKLAKAFEMEVSEFVREIEEGLEMVHTPD</sequence>
<dbReference type="Pfam" id="PF01381">
    <property type="entry name" value="HTH_3"/>
    <property type="match status" value="1"/>
</dbReference>
<dbReference type="GO" id="GO:0003700">
    <property type="term" value="F:DNA-binding transcription factor activity"/>
    <property type="evidence" value="ECO:0007669"/>
    <property type="project" value="TreeGrafter"/>
</dbReference>
<dbReference type="InterPro" id="IPR050807">
    <property type="entry name" value="TransReg_Diox_bact_type"/>
</dbReference>
<dbReference type="CDD" id="cd00093">
    <property type="entry name" value="HTH_XRE"/>
    <property type="match status" value="1"/>
</dbReference>
<name>A0AA95MRM7_9BACI</name>
<evidence type="ECO:0000259" key="2">
    <source>
        <dbReference type="PROSITE" id="PS50943"/>
    </source>
</evidence>
<dbReference type="EMBL" id="CP126114">
    <property type="protein sequence ID" value="WHY86046.1"/>
    <property type="molecule type" value="Genomic_DNA"/>
</dbReference>
<evidence type="ECO:0000256" key="1">
    <source>
        <dbReference type="ARBA" id="ARBA00023125"/>
    </source>
</evidence>
<dbReference type="RefSeq" id="WP_066093534.1">
    <property type="nucleotide sequence ID" value="NZ_CP126114.1"/>
</dbReference>
<dbReference type="Gene3D" id="1.10.260.40">
    <property type="entry name" value="lambda repressor-like DNA-binding domains"/>
    <property type="match status" value="1"/>
</dbReference>
<proteinExistence type="predicted"/>
<dbReference type="SMART" id="SM00530">
    <property type="entry name" value="HTH_XRE"/>
    <property type="match status" value="1"/>
</dbReference>
<gene>
    <name evidence="3" type="ORF">QNH39_26315</name>
</gene>
<dbReference type="Proteomes" id="UP001178288">
    <property type="component" value="Chromosome"/>
</dbReference>
<dbReference type="InterPro" id="IPR001387">
    <property type="entry name" value="Cro/C1-type_HTH"/>
</dbReference>
<dbReference type="KEGG" id="nnv:QNH39_26315"/>
<protein>
    <submittedName>
        <fullName evidence="3">Helix-turn-helix transcriptional regulator</fullName>
    </submittedName>
</protein>
<dbReference type="GO" id="GO:0005829">
    <property type="term" value="C:cytosol"/>
    <property type="evidence" value="ECO:0007669"/>
    <property type="project" value="TreeGrafter"/>
</dbReference>
<dbReference type="InterPro" id="IPR010982">
    <property type="entry name" value="Lambda_DNA-bd_dom_sf"/>
</dbReference>